<feature type="repeat" description="TPR" evidence="1">
    <location>
        <begin position="69"/>
        <end position="102"/>
    </location>
</feature>
<dbReference type="PROSITE" id="PS50005">
    <property type="entry name" value="TPR"/>
    <property type="match status" value="1"/>
</dbReference>
<dbReference type="SUPFAM" id="SSF48452">
    <property type="entry name" value="TPR-like"/>
    <property type="match status" value="1"/>
</dbReference>
<dbReference type="OrthoDB" id="1914839at2759"/>
<dbReference type="Pfam" id="PF13181">
    <property type="entry name" value="TPR_8"/>
    <property type="match status" value="1"/>
</dbReference>
<sequence length="408" mass="45442">MAKTKPSKQQKEAKKSSKMANGSAKQNETPEQLYASAIDLVEQSQPEDALRQAKKLWSQCQKGLVTEQLPALNLLGEISVELGDVDSAKQYFEQAVALDPEGKVPEAMGGGAEKFLWLAQLCEEGGKASVQWFEKGAAALQGEIEALETGNMPGMDEEGMLMLRVEKKRKLANALCGIVEVYMTDLSWEDDAEARCEALVTQAMTVEDETSPEVLQTLASVRLSQERKEDAQSALTRSLATWRHLDPEDPAIPDFANRIALSRLLMEAEMEKEAMFVLQRLVTDDDQSVEAWYLGGWCQNLIAEKLTAAGLSTDTPANGTDEENELLIALKGSRNWLKMALKLYDLLEYEDDRLYEHAKELVVALDRDLGPEAKDAGAGEEDEWEEWDGIDEDQDQDQEDEDEEMKDS</sequence>
<keyword evidence="1" id="KW-0802">TPR repeat</keyword>
<accession>A0A3M7CAJ9</accession>
<protein>
    <submittedName>
        <fullName evidence="3">Uncharacterized protein</fullName>
    </submittedName>
</protein>
<feature type="region of interest" description="Disordered" evidence="2">
    <location>
        <begin position="369"/>
        <end position="408"/>
    </location>
</feature>
<dbReference type="InterPro" id="IPR011990">
    <property type="entry name" value="TPR-like_helical_dom_sf"/>
</dbReference>
<feature type="compositionally biased region" description="Polar residues" evidence="2">
    <location>
        <begin position="19"/>
        <end position="30"/>
    </location>
</feature>
<name>A0A3M7CAJ9_HORWE</name>
<dbReference type="SMART" id="SM00028">
    <property type="entry name" value="TPR"/>
    <property type="match status" value="2"/>
</dbReference>
<dbReference type="EMBL" id="QWIN01000614">
    <property type="protein sequence ID" value="RMY49118.1"/>
    <property type="molecule type" value="Genomic_DNA"/>
</dbReference>
<feature type="compositionally biased region" description="Acidic residues" evidence="2">
    <location>
        <begin position="378"/>
        <end position="408"/>
    </location>
</feature>
<reference evidence="3 4" key="1">
    <citation type="journal article" date="2018" name="BMC Genomics">
        <title>Genomic evidence for intraspecific hybridization in a clonal and extremely halotolerant yeast.</title>
        <authorList>
            <person name="Gostincar C."/>
            <person name="Stajich J.E."/>
            <person name="Zupancic J."/>
            <person name="Zalar P."/>
            <person name="Gunde-Cimerman N."/>
        </authorList>
    </citation>
    <scope>NUCLEOTIDE SEQUENCE [LARGE SCALE GENOMIC DNA]</scope>
    <source>
        <strain evidence="3 4">EXF-151</strain>
    </source>
</reference>
<evidence type="ECO:0000313" key="4">
    <source>
        <dbReference type="Proteomes" id="UP000270230"/>
    </source>
</evidence>
<proteinExistence type="predicted"/>
<evidence type="ECO:0000256" key="2">
    <source>
        <dbReference type="SAM" id="MobiDB-lite"/>
    </source>
</evidence>
<dbReference type="Gene3D" id="1.25.40.10">
    <property type="entry name" value="Tetratricopeptide repeat domain"/>
    <property type="match status" value="2"/>
</dbReference>
<dbReference type="CDD" id="cd24142">
    <property type="entry name" value="ACL4-like"/>
    <property type="match status" value="1"/>
</dbReference>
<dbReference type="Proteomes" id="UP000270230">
    <property type="component" value="Unassembled WGS sequence"/>
</dbReference>
<comment type="caution">
    <text evidence="3">The sequence shown here is derived from an EMBL/GenBank/DDBJ whole genome shotgun (WGS) entry which is preliminary data.</text>
</comment>
<evidence type="ECO:0000256" key="1">
    <source>
        <dbReference type="PROSITE-ProRule" id="PRU00339"/>
    </source>
</evidence>
<dbReference type="AlphaFoldDB" id="A0A3M7CAJ9"/>
<gene>
    <name evidence="3" type="ORF">D0865_07682</name>
</gene>
<dbReference type="InterPro" id="IPR019734">
    <property type="entry name" value="TPR_rpt"/>
</dbReference>
<organism evidence="3 4">
    <name type="scientific">Hortaea werneckii</name>
    <name type="common">Black yeast</name>
    <name type="synonym">Cladosporium werneckii</name>
    <dbReference type="NCBI Taxonomy" id="91943"/>
    <lineage>
        <taxon>Eukaryota</taxon>
        <taxon>Fungi</taxon>
        <taxon>Dikarya</taxon>
        <taxon>Ascomycota</taxon>
        <taxon>Pezizomycotina</taxon>
        <taxon>Dothideomycetes</taxon>
        <taxon>Dothideomycetidae</taxon>
        <taxon>Mycosphaerellales</taxon>
        <taxon>Teratosphaeriaceae</taxon>
        <taxon>Hortaea</taxon>
    </lineage>
</organism>
<evidence type="ECO:0000313" key="3">
    <source>
        <dbReference type="EMBL" id="RMY49118.1"/>
    </source>
</evidence>
<dbReference type="VEuPathDB" id="FungiDB:BTJ68_04750"/>
<feature type="region of interest" description="Disordered" evidence="2">
    <location>
        <begin position="1"/>
        <end position="31"/>
    </location>
</feature>